<evidence type="ECO:0000313" key="2">
    <source>
        <dbReference type="Proteomes" id="UP000770629"/>
    </source>
</evidence>
<dbReference type="SUPFAM" id="SSF55331">
    <property type="entry name" value="Tautomerase/MIF"/>
    <property type="match status" value="1"/>
</dbReference>
<organism evidence="1 2">
    <name type="scientific">Rhizobium lentis</name>
    <dbReference type="NCBI Taxonomy" id="1138194"/>
    <lineage>
        <taxon>Bacteria</taxon>
        <taxon>Pseudomonadati</taxon>
        <taxon>Pseudomonadota</taxon>
        <taxon>Alphaproteobacteria</taxon>
        <taxon>Hyphomicrobiales</taxon>
        <taxon>Rhizobiaceae</taxon>
        <taxon>Rhizobium/Agrobacterium group</taxon>
        <taxon>Rhizobium</taxon>
    </lineage>
</organism>
<protein>
    <submittedName>
        <fullName evidence="1">5-carboxymethyl-2-hydroxymuconate Delta-isomerase</fullName>
    </submittedName>
</protein>
<dbReference type="PANTHER" id="PTHR37950">
    <property type="entry name" value="4-HYDROXYPHENYLACETATE CATABOLISM PROTEIN"/>
    <property type="match status" value="1"/>
</dbReference>
<evidence type="ECO:0000313" key="1">
    <source>
        <dbReference type="EMBL" id="MBX5088294.1"/>
    </source>
</evidence>
<keyword evidence="2" id="KW-1185">Reference proteome</keyword>
<sequence>MPHLTMEYSANLDGRVDIAALCQALLKTVLETGLFEIGAVRVRALRADHYAIADELAENAFVDLNFRIGKGRTAEEKKRTGEGIFAAASEILAPLFETPHFALSLEIREIDAELSWKKNVIHPRLRGN</sequence>
<reference evidence="1 2" key="1">
    <citation type="submission" date="2020-04" db="EMBL/GenBank/DDBJ databases">
        <title>Global-level population genomics: horizontal gene transfer, symbiosis and evolution in Rhizobia.</title>
        <authorList>
            <person name="Gai Y."/>
        </authorList>
    </citation>
    <scope>NUCLEOTIDE SEQUENCE [LARGE SCALE GENOMIC DNA]</scope>
    <source>
        <strain evidence="1 2">BLR33</strain>
    </source>
</reference>
<dbReference type="PANTHER" id="PTHR37950:SF1">
    <property type="entry name" value="4-HYDROXYPHENYLACETATE CATABOLISM PROTEIN"/>
    <property type="match status" value="1"/>
</dbReference>
<comment type="caution">
    <text evidence="1">The sequence shown here is derived from an EMBL/GenBank/DDBJ whole genome shotgun (WGS) entry which is preliminary data.</text>
</comment>
<dbReference type="InterPro" id="IPR004220">
    <property type="entry name" value="5-COMe_2-OHmuconate_Isoase"/>
</dbReference>
<dbReference type="InterPro" id="IPR014347">
    <property type="entry name" value="Tautomerase/MIF_sf"/>
</dbReference>
<gene>
    <name evidence="1" type="ORF">HJB60_03765</name>
</gene>
<dbReference type="EMBL" id="JABDYF010000001">
    <property type="protein sequence ID" value="MBX5088294.1"/>
    <property type="molecule type" value="Genomic_DNA"/>
</dbReference>
<proteinExistence type="predicted"/>
<dbReference type="RefSeq" id="WP_221118463.1">
    <property type="nucleotide sequence ID" value="NZ_JABDYF010000001.1"/>
</dbReference>
<dbReference type="Pfam" id="PF02962">
    <property type="entry name" value="CHMI"/>
    <property type="match status" value="1"/>
</dbReference>
<dbReference type="Proteomes" id="UP000770629">
    <property type="component" value="Unassembled WGS sequence"/>
</dbReference>
<accession>A0ABS7I9Y9</accession>
<dbReference type="Gene3D" id="3.30.429.10">
    <property type="entry name" value="Macrophage Migration Inhibitory Factor"/>
    <property type="match status" value="1"/>
</dbReference>
<dbReference type="CDD" id="cd00580">
    <property type="entry name" value="CHMI"/>
    <property type="match status" value="1"/>
</dbReference>
<name>A0ABS7I9Y9_9HYPH</name>